<dbReference type="OrthoDB" id="675377at2759"/>
<dbReference type="AlphaFoldDB" id="A0A2T7FBP9"/>
<dbReference type="Gramene" id="PUZ77496">
    <property type="protein sequence ID" value="PUZ77496"/>
    <property type="gene ID" value="GQ55_1G376300"/>
</dbReference>
<gene>
    <name evidence="2" type="ORF">GQ55_1G376300</name>
</gene>
<name>A0A2T7FBP9_9POAL</name>
<dbReference type="Proteomes" id="UP000244336">
    <property type="component" value="Chromosome 1"/>
</dbReference>
<feature type="region of interest" description="Disordered" evidence="1">
    <location>
        <begin position="12"/>
        <end position="42"/>
    </location>
</feature>
<feature type="compositionally biased region" description="Polar residues" evidence="1">
    <location>
        <begin position="20"/>
        <end position="29"/>
    </location>
</feature>
<evidence type="ECO:0000313" key="2">
    <source>
        <dbReference type="EMBL" id="PUZ77496.1"/>
    </source>
</evidence>
<keyword evidence="3" id="KW-1185">Reference proteome</keyword>
<dbReference type="EMBL" id="CM009749">
    <property type="protein sequence ID" value="PUZ77496.1"/>
    <property type="molecule type" value="Genomic_DNA"/>
</dbReference>
<protein>
    <submittedName>
        <fullName evidence="2">Uncharacterized protein</fullName>
    </submittedName>
</protein>
<accession>A0A2T7FBP9</accession>
<evidence type="ECO:0000256" key="1">
    <source>
        <dbReference type="SAM" id="MobiDB-lite"/>
    </source>
</evidence>
<feature type="compositionally biased region" description="Low complexity" evidence="1">
    <location>
        <begin position="30"/>
        <end position="42"/>
    </location>
</feature>
<reference evidence="2 3" key="1">
    <citation type="submission" date="2018-04" db="EMBL/GenBank/DDBJ databases">
        <title>WGS assembly of Panicum hallii var. hallii HAL2.</title>
        <authorList>
            <person name="Lovell J."/>
            <person name="Jenkins J."/>
            <person name="Lowry D."/>
            <person name="Mamidi S."/>
            <person name="Sreedasyam A."/>
            <person name="Weng X."/>
            <person name="Barry K."/>
            <person name="Bonette J."/>
            <person name="Campitelli B."/>
            <person name="Daum C."/>
            <person name="Gordon S."/>
            <person name="Gould B."/>
            <person name="Lipzen A."/>
            <person name="MacQueen A."/>
            <person name="Palacio-Mejia J."/>
            <person name="Plott C."/>
            <person name="Shakirov E."/>
            <person name="Shu S."/>
            <person name="Yoshinaga Y."/>
            <person name="Zane M."/>
            <person name="Rokhsar D."/>
            <person name="Grimwood J."/>
            <person name="Schmutz J."/>
            <person name="Juenger T."/>
        </authorList>
    </citation>
    <scope>NUCLEOTIDE SEQUENCE [LARGE SCALE GENOMIC DNA]</scope>
    <source>
        <strain evidence="3">cv. HAL2</strain>
    </source>
</reference>
<organism evidence="2 3">
    <name type="scientific">Panicum hallii var. hallii</name>
    <dbReference type="NCBI Taxonomy" id="1504633"/>
    <lineage>
        <taxon>Eukaryota</taxon>
        <taxon>Viridiplantae</taxon>
        <taxon>Streptophyta</taxon>
        <taxon>Embryophyta</taxon>
        <taxon>Tracheophyta</taxon>
        <taxon>Spermatophyta</taxon>
        <taxon>Magnoliopsida</taxon>
        <taxon>Liliopsida</taxon>
        <taxon>Poales</taxon>
        <taxon>Poaceae</taxon>
        <taxon>PACMAD clade</taxon>
        <taxon>Panicoideae</taxon>
        <taxon>Panicodae</taxon>
        <taxon>Paniceae</taxon>
        <taxon>Panicinae</taxon>
        <taxon>Panicum</taxon>
        <taxon>Panicum sect. Panicum</taxon>
    </lineage>
</organism>
<proteinExistence type="predicted"/>
<sequence>MGYRGPPVMVTSMRDASARMSAQDTTPGHSSSRASLARTTASKASPGREWLISASCSDLANWLDAISTDASHPLTKQSWKKTRSTPAAVVGFAICFDWTTSAMIRSARGHDWL</sequence>
<evidence type="ECO:0000313" key="3">
    <source>
        <dbReference type="Proteomes" id="UP000244336"/>
    </source>
</evidence>